<dbReference type="RefSeq" id="WP_119864473.1">
    <property type="nucleotide sequence ID" value="NZ_CP016786.1"/>
</dbReference>
<evidence type="ECO:0000313" key="4">
    <source>
        <dbReference type="EMBL" id="ASW42342.1"/>
    </source>
</evidence>
<dbReference type="SMART" id="SM00062">
    <property type="entry name" value="PBPb"/>
    <property type="match status" value="1"/>
</dbReference>
<dbReference type="SMART" id="SM00079">
    <property type="entry name" value="PBPe"/>
    <property type="match status" value="1"/>
</dbReference>
<dbReference type="OrthoDB" id="9774451at2"/>
<reference evidence="4 5" key="1">
    <citation type="submission" date="2016-08" db="EMBL/GenBank/DDBJ databases">
        <title>Complete Genome Sequence Of The Indigo Reducing Clostridium isatidis DSM15098.</title>
        <authorList>
            <person name="Little G.T."/>
            <person name="Minton N.P."/>
        </authorList>
    </citation>
    <scope>NUCLEOTIDE SEQUENCE [LARGE SCALE GENOMIC DNA]</scope>
    <source>
        <strain evidence="4 5">DSM 15098</strain>
    </source>
</reference>
<dbReference type="InterPro" id="IPR001638">
    <property type="entry name" value="Solute-binding_3/MltF_N"/>
</dbReference>
<organism evidence="4 5">
    <name type="scientific">Clostridium isatidis</name>
    <dbReference type="NCBI Taxonomy" id="182773"/>
    <lineage>
        <taxon>Bacteria</taxon>
        <taxon>Bacillati</taxon>
        <taxon>Bacillota</taxon>
        <taxon>Clostridia</taxon>
        <taxon>Eubacteriales</taxon>
        <taxon>Clostridiaceae</taxon>
        <taxon>Clostridium</taxon>
    </lineage>
</organism>
<evidence type="ECO:0000259" key="3">
    <source>
        <dbReference type="SMART" id="SM00079"/>
    </source>
</evidence>
<evidence type="ECO:0000313" key="5">
    <source>
        <dbReference type="Proteomes" id="UP000264883"/>
    </source>
</evidence>
<keyword evidence="1" id="KW-0732">Signal</keyword>
<feature type="domain" description="Solute-binding protein family 3/N-terminal" evidence="2">
    <location>
        <begin position="42"/>
        <end position="263"/>
    </location>
</feature>
<dbReference type="GO" id="GO:0015276">
    <property type="term" value="F:ligand-gated monoatomic ion channel activity"/>
    <property type="evidence" value="ECO:0007669"/>
    <property type="project" value="InterPro"/>
</dbReference>
<protein>
    <submittedName>
        <fullName evidence="4">Amino acid ABC transporter</fullName>
    </submittedName>
</protein>
<keyword evidence="5" id="KW-1185">Reference proteome</keyword>
<evidence type="ECO:0000259" key="2">
    <source>
        <dbReference type="SMART" id="SM00062"/>
    </source>
</evidence>
<dbReference type="PANTHER" id="PTHR35936">
    <property type="entry name" value="MEMBRANE-BOUND LYTIC MUREIN TRANSGLYCOSYLASE F"/>
    <property type="match status" value="1"/>
</dbReference>
<dbReference type="AlphaFoldDB" id="A0A343J9Y4"/>
<dbReference type="Gene3D" id="3.40.190.10">
    <property type="entry name" value="Periplasmic binding protein-like II"/>
    <property type="match status" value="2"/>
</dbReference>
<accession>A0A343J9Y4</accession>
<dbReference type="Pfam" id="PF00497">
    <property type="entry name" value="SBP_bac_3"/>
    <property type="match status" value="1"/>
</dbReference>
<name>A0A343J9Y4_9CLOT</name>
<gene>
    <name evidence="4" type="ORF">BEN51_02220</name>
</gene>
<proteinExistence type="predicted"/>
<dbReference type="GO" id="GO:0016020">
    <property type="term" value="C:membrane"/>
    <property type="evidence" value="ECO:0007669"/>
    <property type="project" value="InterPro"/>
</dbReference>
<dbReference type="SUPFAM" id="SSF53850">
    <property type="entry name" value="Periplasmic binding protein-like II"/>
    <property type="match status" value="1"/>
</dbReference>
<dbReference type="EMBL" id="CP016786">
    <property type="protein sequence ID" value="ASW42342.1"/>
    <property type="molecule type" value="Genomic_DNA"/>
</dbReference>
<feature type="domain" description="Ionotropic glutamate receptor C-terminal" evidence="3">
    <location>
        <begin position="42"/>
        <end position="262"/>
    </location>
</feature>
<evidence type="ECO:0000256" key="1">
    <source>
        <dbReference type="ARBA" id="ARBA00022729"/>
    </source>
</evidence>
<dbReference type="PROSITE" id="PS51257">
    <property type="entry name" value="PROKAR_LIPOPROTEIN"/>
    <property type="match status" value="1"/>
</dbReference>
<dbReference type="PANTHER" id="PTHR35936:SF17">
    <property type="entry name" value="ARGININE-BINDING EXTRACELLULAR PROTEIN ARTP"/>
    <property type="match status" value="1"/>
</dbReference>
<sequence>MKKGIIKSALAIAMAGVISFGLIGCGAKAEGDKFDEIKEKGKIVVGLNAGYAPFEFHMMENGEDKIVGFDISIAEEIAKDLEVELEIKDMKFDSLLSALTTDKIDLIISGMTPTEERKKSVDFSDIYYVAGQAMLVRAEDAQKYNSFEALKGQKVGAQLGSIQADIVAENIEDADIQLLNDVNDLILSLKSKKIEALVVEEVVADMAVENNPELAKSDYKIDFSDEGVAIAVKKNSPKLLEEVNSTIKKLQDEGLIDQFMKDANKLAATLN</sequence>
<dbReference type="KEGG" id="cia:BEN51_02220"/>
<dbReference type="Proteomes" id="UP000264883">
    <property type="component" value="Chromosome"/>
</dbReference>
<dbReference type="InterPro" id="IPR001320">
    <property type="entry name" value="Iontro_rcpt_C"/>
</dbReference>